<dbReference type="Proteomes" id="UP000595296">
    <property type="component" value="Chromosome"/>
</dbReference>
<organism evidence="2 3">
    <name type="scientific">Rickettsia tillamookensis</name>
    <dbReference type="NCBI Taxonomy" id="2761623"/>
    <lineage>
        <taxon>Bacteria</taxon>
        <taxon>Pseudomonadati</taxon>
        <taxon>Pseudomonadota</taxon>
        <taxon>Alphaproteobacteria</taxon>
        <taxon>Rickettsiales</taxon>
        <taxon>Rickettsiaceae</taxon>
        <taxon>Rickettsieae</taxon>
        <taxon>Rickettsia</taxon>
        <taxon>spotted fever group</taxon>
    </lineage>
</organism>
<feature type="transmembrane region" description="Helical" evidence="1">
    <location>
        <begin position="33"/>
        <end position="49"/>
    </location>
</feature>
<name>A0A9E6SQG9_9RICK</name>
<reference evidence="2 3" key="1">
    <citation type="journal article" date="2021" name="Int. J. Syst. Evol. Microbiol.">
        <title>Characterization of a novel transitional group Rickettsia species (Rickettsia tillamookensis sp. nov.) from the western black-legged tick, Ixodes pacificus.</title>
        <authorList>
            <person name="Gauthier D.T."/>
            <person name="Karpathy S.E."/>
            <person name="Grizzard S.L."/>
            <person name="Batra D."/>
            <person name="Rowe L.A."/>
            <person name="Paddock C.D."/>
        </authorList>
    </citation>
    <scope>NUCLEOTIDE SEQUENCE [LARGE SCALE GENOMIC DNA]</scope>
    <source>
        <strain evidence="2 3">Tillamook 23</strain>
    </source>
</reference>
<feature type="transmembrane region" description="Helical" evidence="1">
    <location>
        <begin position="116"/>
        <end position="140"/>
    </location>
</feature>
<evidence type="ECO:0000313" key="2">
    <source>
        <dbReference type="EMBL" id="QQV75208.1"/>
    </source>
</evidence>
<evidence type="ECO:0000313" key="3">
    <source>
        <dbReference type="Proteomes" id="UP000595296"/>
    </source>
</evidence>
<feature type="transmembrane region" description="Helical" evidence="1">
    <location>
        <begin position="146"/>
        <end position="172"/>
    </location>
</feature>
<keyword evidence="1" id="KW-0812">Transmembrane</keyword>
<feature type="transmembrane region" description="Helical" evidence="1">
    <location>
        <begin position="6"/>
        <end position="21"/>
    </location>
</feature>
<protein>
    <submittedName>
        <fullName evidence="2">Uncharacterized protein</fullName>
    </submittedName>
</protein>
<keyword evidence="1" id="KW-1133">Transmembrane helix</keyword>
<sequence>MYFHLAILILLAINLLIRFNFKHIIKSDIIQNFFGVSCIIIAFHIKTLLDEIFEHIGFTITDDKPTIVYWDRIEWGIRGSLSDIGLWSFIVGGTIAYWFFFFLIDKFKDKQRTDIGVLWIMVGATFILWLGEFLWCYIFYPSFENSFFILTIIALILKLFQFITAKFFYIAYRFHLSNIKNLKRWIINAEVNPKKIGYVSYYEQIIIEAKTDDEAKNFFKKYIQDKQIDKYNMNVVEVQLYNNMDFDFSLEALISYIPFNFLPKGDCAILGSIYKGLKLQEILP</sequence>
<evidence type="ECO:0000256" key="1">
    <source>
        <dbReference type="SAM" id="Phobius"/>
    </source>
</evidence>
<keyword evidence="3" id="KW-1185">Reference proteome</keyword>
<feature type="transmembrane region" description="Helical" evidence="1">
    <location>
        <begin position="84"/>
        <end position="104"/>
    </location>
</feature>
<dbReference type="EMBL" id="CP060138">
    <property type="protein sequence ID" value="QQV75208.1"/>
    <property type="molecule type" value="Genomic_DNA"/>
</dbReference>
<gene>
    <name evidence="2" type="ORF">H6P87_00756</name>
</gene>
<dbReference type="RefSeq" id="WP_202068349.1">
    <property type="nucleotide sequence ID" value="NZ_CP060138.2"/>
</dbReference>
<accession>A0A9E6SQG9</accession>
<proteinExistence type="predicted"/>
<keyword evidence="1" id="KW-0472">Membrane</keyword>